<evidence type="ECO:0000313" key="2">
    <source>
        <dbReference type="EMBL" id="WDD97806.1"/>
    </source>
</evidence>
<evidence type="ECO:0008006" key="4">
    <source>
        <dbReference type="Google" id="ProtNLM"/>
    </source>
</evidence>
<dbReference type="AlphaFoldDB" id="A0AAF0BZ83"/>
<accession>A0AAF0BZ83</accession>
<reference evidence="2 3" key="1">
    <citation type="journal article" date="2015" name="Genome Announc.">
        <title>Draft Genome Sequences of Marine Isolates of Thalassomonas viridans and Thalassomonas actiniarum.</title>
        <authorList>
            <person name="Olonade I."/>
            <person name="van Zyl L.J."/>
            <person name="Trindade M."/>
        </authorList>
    </citation>
    <scope>NUCLEOTIDE SEQUENCE [LARGE SCALE GENOMIC DNA]</scope>
    <source>
        <strain evidence="2 3">A5K-106</strain>
    </source>
</reference>
<dbReference type="SUPFAM" id="SSF53850">
    <property type="entry name" value="Periplasmic binding protein-like II"/>
    <property type="match status" value="1"/>
</dbReference>
<gene>
    <name evidence="2" type="ORF">SG35_021265</name>
</gene>
<keyword evidence="1" id="KW-0732">Signal</keyword>
<feature type="chain" id="PRO_5042212243" description="Solute-binding protein family 3/N-terminal domain-containing protein" evidence="1">
    <location>
        <begin position="22"/>
        <end position="263"/>
    </location>
</feature>
<dbReference type="KEGG" id="tact:SG35_021265"/>
<keyword evidence="3" id="KW-1185">Reference proteome</keyword>
<organism evidence="2 3">
    <name type="scientific">Thalassomonas actiniarum</name>
    <dbReference type="NCBI Taxonomy" id="485447"/>
    <lineage>
        <taxon>Bacteria</taxon>
        <taxon>Pseudomonadati</taxon>
        <taxon>Pseudomonadota</taxon>
        <taxon>Gammaproteobacteria</taxon>
        <taxon>Alteromonadales</taxon>
        <taxon>Colwelliaceae</taxon>
        <taxon>Thalassomonas</taxon>
    </lineage>
</organism>
<protein>
    <recommendedName>
        <fullName evidence="4">Solute-binding protein family 3/N-terminal domain-containing protein</fullName>
    </recommendedName>
</protein>
<name>A0AAF0BZ83_9GAMM</name>
<evidence type="ECO:0000256" key="1">
    <source>
        <dbReference type="SAM" id="SignalP"/>
    </source>
</evidence>
<proteinExistence type="predicted"/>
<feature type="signal peptide" evidence="1">
    <location>
        <begin position="1"/>
        <end position="21"/>
    </location>
</feature>
<evidence type="ECO:0000313" key="3">
    <source>
        <dbReference type="Proteomes" id="UP000032568"/>
    </source>
</evidence>
<dbReference type="RefSeq" id="WP_044832123.1">
    <property type="nucleotide sequence ID" value="NZ_CP059735.1"/>
</dbReference>
<dbReference type="Proteomes" id="UP000032568">
    <property type="component" value="Chromosome"/>
</dbReference>
<dbReference type="Gene3D" id="3.40.190.10">
    <property type="entry name" value="Periplasmic binding protein-like II"/>
    <property type="match status" value="2"/>
</dbReference>
<sequence>MKINRPLLWLCCFFISNFALAKELRLCYETESFQLLGTAGGESTLISGNIFIDKVSQAVESAGFKAAFYRRSWGRCIQDLISGENDVIFPTVWMKERDKWGHFPRDKQGRLDNSRAIQKAIYRVYTPANSRLDWDGKQFSALSSGIGAPYGYVVYHMLKKAGFLSPMDLSVEEGFKMLALNRLDGYVIEEQVGNELIEREQYQGKIIPLPVAFHISYFHLLLSHRFYRRDPAGAERIWNELKATVPFTLQPQSPFRQDWLQQR</sequence>
<reference evidence="2 3" key="2">
    <citation type="journal article" date="2022" name="Mar. Drugs">
        <title>Bioassay-Guided Fractionation Leads to the Detection of Cholic Acid Generated by the Rare Thalassomonas sp.</title>
        <authorList>
            <person name="Pheiffer F."/>
            <person name="Schneider Y.K."/>
            <person name="Hansen E.H."/>
            <person name="Andersen J.H."/>
            <person name="Isaksson J."/>
            <person name="Busche T."/>
            <person name="R C."/>
            <person name="Kalinowski J."/>
            <person name="Zyl L.V."/>
            <person name="Trindade M."/>
        </authorList>
    </citation>
    <scope>NUCLEOTIDE SEQUENCE [LARGE SCALE GENOMIC DNA]</scope>
    <source>
        <strain evidence="2 3">A5K-106</strain>
    </source>
</reference>
<dbReference type="EMBL" id="CP059735">
    <property type="protein sequence ID" value="WDD97806.1"/>
    <property type="molecule type" value="Genomic_DNA"/>
</dbReference>